<evidence type="ECO:0000256" key="1">
    <source>
        <dbReference type="ARBA" id="ARBA00022723"/>
    </source>
</evidence>
<comment type="caution">
    <text evidence="5">The sequence shown here is derived from an EMBL/GenBank/DDBJ whole genome shotgun (WGS) entry which is preliminary data.</text>
</comment>
<dbReference type="SUPFAM" id="SSF53187">
    <property type="entry name" value="Zn-dependent exopeptidases"/>
    <property type="match status" value="1"/>
</dbReference>
<dbReference type="Pfam" id="PF07687">
    <property type="entry name" value="M20_dimer"/>
    <property type="match status" value="1"/>
</dbReference>
<dbReference type="SUPFAM" id="SSF55031">
    <property type="entry name" value="Bacterial exopeptidase dimerisation domain"/>
    <property type="match status" value="1"/>
</dbReference>
<dbReference type="AlphaFoldDB" id="A0A7W9LZV0"/>
<reference evidence="5 6" key="1">
    <citation type="submission" date="2020-08" db="EMBL/GenBank/DDBJ databases">
        <title>Sequencing the genomes of 1000 actinobacteria strains.</title>
        <authorList>
            <person name="Klenk H.-P."/>
        </authorList>
    </citation>
    <scope>NUCLEOTIDE SEQUENCE [LARGE SCALE GENOMIC DNA]</scope>
    <source>
        <strain evidence="5 6">DSM 45486</strain>
    </source>
</reference>
<sequence length="390" mass="41731">MDLVPLAERLLGIRSTADRPDELRRALDFVLDVVGPGFTVERFEAGGKPSALVYAGGRRPHFRVIFNAHLDVVPGADDQFLPRRDGDRLIGRGTQDMKLSALVLASVFRDMAARLPYPIGLQLVTDEEVGGRHGTLHQLEQGVTGSFVVIGEHSALRVVNESKGLITARLHAVGRAAHGAYPWLGDNALLKLMRAVDGVLTAYPVATAEAWRTTVNVARVSSGNQALNQVPADGTAWLDIRFPPQDSDFAGRTCDEIAAHLTALCPPGVTAAVDHAEPPHRADPAGVDVLALQRAARAQGYSGELLRKHGAADSRFFFQRGMDAVIFGVGGDGQHGADEYADLTTVEPYRRALTAFLEGIAEREGIAKRVAEPDGIAEAEGVEPEGIANP</sequence>
<keyword evidence="2 5" id="KW-0378">Hydrolase</keyword>
<dbReference type="RefSeq" id="WP_184918951.1">
    <property type="nucleotide sequence ID" value="NZ_JACHMO010000001.1"/>
</dbReference>
<dbReference type="EC" id="3.5.1.18" evidence="5"/>
<organism evidence="5 6">
    <name type="scientific">Saccharothrix ecbatanensis</name>
    <dbReference type="NCBI Taxonomy" id="1105145"/>
    <lineage>
        <taxon>Bacteria</taxon>
        <taxon>Bacillati</taxon>
        <taxon>Actinomycetota</taxon>
        <taxon>Actinomycetes</taxon>
        <taxon>Pseudonocardiales</taxon>
        <taxon>Pseudonocardiaceae</taxon>
        <taxon>Saccharothrix</taxon>
    </lineage>
</organism>
<dbReference type="Gene3D" id="3.40.630.10">
    <property type="entry name" value="Zn peptidases"/>
    <property type="match status" value="1"/>
</dbReference>
<accession>A0A7W9LZV0</accession>
<gene>
    <name evidence="5" type="ORF">F4560_002072</name>
</gene>
<dbReference type="Gene3D" id="3.30.70.360">
    <property type="match status" value="1"/>
</dbReference>
<name>A0A7W9LZV0_9PSEU</name>
<dbReference type="GO" id="GO:0006526">
    <property type="term" value="P:L-arginine biosynthetic process"/>
    <property type="evidence" value="ECO:0007669"/>
    <property type="project" value="TreeGrafter"/>
</dbReference>
<evidence type="ECO:0000259" key="4">
    <source>
        <dbReference type="Pfam" id="PF07687"/>
    </source>
</evidence>
<dbReference type="PANTHER" id="PTHR43808:SF31">
    <property type="entry name" value="N-ACETYL-L-CITRULLINE DEACETYLASE"/>
    <property type="match status" value="1"/>
</dbReference>
<evidence type="ECO:0000313" key="5">
    <source>
        <dbReference type="EMBL" id="MBB5802304.1"/>
    </source>
</evidence>
<dbReference type="InterPro" id="IPR050072">
    <property type="entry name" value="Peptidase_M20A"/>
</dbReference>
<evidence type="ECO:0000256" key="2">
    <source>
        <dbReference type="ARBA" id="ARBA00022801"/>
    </source>
</evidence>
<dbReference type="PANTHER" id="PTHR43808">
    <property type="entry name" value="ACETYLORNITHINE DEACETYLASE"/>
    <property type="match status" value="1"/>
</dbReference>
<dbReference type="GO" id="GO:0046872">
    <property type="term" value="F:metal ion binding"/>
    <property type="evidence" value="ECO:0007669"/>
    <property type="project" value="UniProtKB-KW"/>
</dbReference>
<dbReference type="Proteomes" id="UP000552097">
    <property type="component" value="Unassembled WGS sequence"/>
</dbReference>
<evidence type="ECO:0000313" key="6">
    <source>
        <dbReference type="Proteomes" id="UP000552097"/>
    </source>
</evidence>
<dbReference type="EMBL" id="JACHMO010000001">
    <property type="protein sequence ID" value="MBB5802304.1"/>
    <property type="molecule type" value="Genomic_DNA"/>
</dbReference>
<proteinExistence type="predicted"/>
<dbReference type="InterPro" id="IPR036264">
    <property type="entry name" value="Bact_exopeptidase_dim_dom"/>
</dbReference>
<keyword evidence="1" id="KW-0479">Metal-binding</keyword>
<dbReference type="GO" id="GO:0009014">
    <property type="term" value="F:succinyl-diaminopimelate desuccinylase activity"/>
    <property type="evidence" value="ECO:0007669"/>
    <property type="project" value="UniProtKB-EC"/>
</dbReference>
<dbReference type="GO" id="GO:0008777">
    <property type="term" value="F:acetylornithine deacetylase activity"/>
    <property type="evidence" value="ECO:0007669"/>
    <property type="project" value="TreeGrafter"/>
</dbReference>
<evidence type="ECO:0000256" key="3">
    <source>
        <dbReference type="SAM" id="MobiDB-lite"/>
    </source>
</evidence>
<feature type="region of interest" description="Disordered" evidence="3">
    <location>
        <begin position="371"/>
        <end position="390"/>
    </location>
</feature>
<dbReference type="Pfam" id="PF01546">
    <property type="entry name" value="Peptidase_M20"/>
    <property type="match status" value="1"/>
</dbReference>
<dbReference type="InterPro" id="IPR011650">
    <property type="entry name" value="Peptidase_M20_dimer"/>
</dbReference>
<keyword evidence="6" id="KW-1185">Reference proteome</keyword>
<feature type="domain" description="Peptidase M20 dimerisation" evidence="4">
    <location>
        <begin position="161"/>
        <end position="247"/>
    </location>
</feature>
<dbReference type="InterPro" id="IPR002933">
    <property type="entry name" value="Peptidase_M20"/>
</dbReference>
<protein>
    <submittedName>
        <fullName evidence="5">Succinyl-diaminopimelate desuccinylase</fullName>
        <ecNumber evidence="5">3.5.1.18</ecNumber>
    </submittedName>
</protein>